<feature type="region of interest" description="Disordered" evidence="2">
    <location>
        <begin position="274"/>
        <end position="305"/>
    </location>
</feature>
<dbReference type="EMBL" id="KZ772806">
    <property type="protein sequence ID" value="PTQ29795.1"/>
    <property type="molecule type" value="Genomic_DNA"/>
</dbReference>
<dbReference type="SMR" id="A0A2R6W7G4"/>
<dbReference type="Gramene" id="Mp5g19510.1">
    <property type="protein sequence ID" value="Mp5g19510.1.cds"/>
    <property type="gene ID" value="Mp5g19510"/>
</dbReference>
<dbReference type="InterPro" id="IPR006461">
    <property type="entry name" value="PLAC_motif_containing"/>
</dbReference>
<sequence>MEWVVIGEIANVVQISASLKLIYSIVAAASNARMHKRNCRQFAQHLKLIANLLEQLKPQDVDEYPEYRDTREPLDHLERCLKRALTLVENCRDKSYLYLIAMGWHIVNQFKDYQYEIDRYLRLIPLISLVENHREKLRAIEKDRREYTMDDEEKTIYTTLLKDDRTIADSAILQRSLSRSYPGLGLERALREENEKLRLELQQMQARMELDQCDVIEHLIEITEEVSVIPTEDQPSGNDNLEHIDPNTAIVPHVSNHAHANHGHHAIHAHVNNSELPDPAHRRTRPPHPPPHRKPPSPVVRNEVTSSQVAQLPLSDAVETRAVETSENNNGARRFDRSRLPRQWHNSLYDCWFDPFLCISTFLYPCGTFTNIAAVVTDGEISQETACHDLAFHTLYLGCCLYTCCFRRKLRKRFNIPGGTCDDMWAHILCCCCSLVQEWREIQACEEEGLNMYKQSVRAPAQQTMENYRPRPNPNNQEVYLG</sequence>
<protein>
    <recommendedName>
        <fullName evidence="3">MCAfunc domain-containing protein</fullName>
    </recommendedName>
</protein>
<dbReference type="PANTHER" id="PTHR46604">
    <property type="entry name" value="PROTEIN MID1-COMPLEMENTING ACTIVITY 1"/>
    <property type="match status" value="1"/>
</dbReference>
<dbReference type="Gene3D" id="1.20.930.20">
    <property type="entry name" value="Adaptor protein Cbl, N-terminal domain"/>
    <property type="match status" value="1"/>
</dbReference>
<evidence type="ECO:0000313" key="5">
    <source>
        <dbReference type="Proteomes" id="UP000244005"/>
    </source>
</evidence>
<dbReference type="Pfam" id="PF19584">
    <property type="entry name" value="MCAfunc"/>
    <property type="match status" value="1"/>
</dbReference>
<evidence type="ECO:0000313" key="4">
    <source>
        <dbReference type="EMBL" id="PTQ29795.1"/>
    </source>
</evidence>
<reference evidence="5" key="1">
    <citation type="journal article" date="2017" name="Cell">
        <title>Insights into land plant evolution garnered from the Marchantia polymorpha genome.</title>
        <authorList>
            <person name="Bowman J.L."/>
            <person name="Kohchi T."/>
            <person name="Yamato K.T."/>
            <person name="Jenkins J."/>
            <person name="Shu S."/>
            <person name="Ishizaki K."/>
            <person name="Yamaoka S."/>
            <person name="Nishihama R."/>
            <person name="Nakamura Y."/>
            <person name="Berger F."/>
            <person name="Adam C."/>
            <person name="Aki S.S."/>
            <person name="Althoff F."/>
            <person name="Araki T."/>
            <person name="Arteaga-Vazquez M.A."/>
            <person name="Balasubrmanian S."/>
            <person name="Barry K."/>
            <person name="Bauer D."/>
            <person name="Boehm C.R."/>
            <person name="Briginshaw L."/>
            <person name="Caballero-Perez J."/>
            <person name="Catarino B."/>
            <person name="Chen F."/>
            <person name="Chiyoda S."/>
            <person name="Chovatia M."/>
            <person name="Davies K.M."/>
            <person name="Delmans M."/>
            <person name="Demura T."/>
            <person name="Dierschke T."/>
            <person name="Dolan L."/>
            <person name="Dorantes-Acosta A.E."/>
            <person name="Eklund D.M."/>
            <person name="Florent S.N."/>
            <person name="Flores-Sandoval E."/>
            <person name="Fujiyama A."/>
            <person name="Fukuzawa H."/>
            <person name="Galik B."/>
            <person name="Grimanelli D."/>
            <person name="Grimwood J."/>
            <person name="Grossniklaus U."/>
            <person name="Hamada T."/>
            <person name="Haseloff J."/>
            <person name="Hetherington A.J."/>
            <person name="Higo A."/>
            <person name="Hirakawa Y."/>
            <person name="Hundley H.N."/>
            <person name="Ikeda Y."/>
            <person name="Inoue K."/>
            <person name="Inoue S.I."/>
            <person name="Ishida S."/>
            <person name="Jia Q."/>
            <person name="Kakita M."/>
            <person name="Kanazawa T."/>
            <person name="Kawai Y."/>
            <person name="Kawashima T."/>
            <person name="Kennedy M."/>
            <person name="Kinose K."/>
            <person name="Kinoshita T."/>
            <person name="Kohara Y."/>
            <person name="Koide E."/>
            <person name="Komatsu K."/>
            <person name="Kopischke S."/>
            <person name="Kubo M."/>
            <person name="Kyozuka J."/>
            <person name="Lagercrantz U."/>
            <person name="Lin S.S."/>
            <person name="Lindquist E."/>
            <person name="Lipzen A.M."/>
            <person name="Lu C.W."/>
            <person name="De Luna E."/>
            <person name="Martienssen R.A."/>
            <person name="Minamino N."/>
            <person name="Mizutani M."/>
            <person name="Mizutani M."/>
            <person name="Mochizuki N."/>
            <person name="Monte I."/>
            <person name="Mosher R."/>
            <person name="Nagasaki H."/>
            <person name="Nakagami H."/>
            <person name="Naramoto S."/>
            <person name="Nishitani K."/>
            <person name="Ohtani M."/>
            <person name="Okamoto T."/>
            <person name="Okumura M."/>
            <person name="Phillips J."/>
            <person name="Pollak B."/>
            <person name="Reinders A."/>
            <person name="Rovekamp M."/>
            <person name="Sano R."/>
            <person name="Sawa S."/>
            <person name="Schmid M.W."/>
            <person name="Shirakawa M."/>
            <person name="Solano R."/>
            <person name="Spunde A."/>
            <person name="Suetsugu N."/>
            <person name="Sugano S."/>
            <person name="Sugiyama A."/>
            <person name="Sun R."/>
            <person name="Suzuki Y."/>
            <person name="Takenaka M."/>
            <person name="Takezawa D."/>
            <person name="Tomogane H."/>
            <person name="Tsuzuki M."/>
            <person name="Ueda T."/>
            <person name="Umeda M."/>
            <person name="Ward J.M."/>
            <person name="Watanabe Y."/>
            <person name="Yazaki K."/>
            <person name="Yokoyama R."/>
            <person name="Yoshitake Y."/>
            <person name="Yotsui I."/>
            <person name="Zachgo S."/>
            <person name="Schmutz J."/>
        </authorList>
    </citation>
    <scope>NUCLEOTIDE SEQUENCE [LARGE SCALE GENOMIC DNA]</scope>
    <source>
        <strain evidence="5">Tak-1</strain>
    </source>
</reference>
<keyword evidence="5" id="KW-1185">Reference proteome</keyword>
<gene>
    <name evidence="4" type="ORF">MARPO_0134s0009</name>
</gene>
<name>A0A2R6W7G4_MARPO</name>
<organism evidence="4 5">
    <name type="scientific">Marchantia polymorpha</name>
    <name type="common">Common liverwort</name>
    <name type="synonym">Marchantia aquatica</name>
    <dbReference type="NCBI Taxonomy" id="3197"/>
    <lineage>
        <taxon>Eukaryota</taxon>
        <taxon>Viridiplantae</taxon>
        <taxon>Streptophyta</taxon>
        <taxon>Embryophyta</taxon>
        <taxon>Marchantiophyta</taxon>
        <taxon>Marchantiopsida</taxon>
        <taxon>Marchantiidae</taxon>
        <taxon>Marchantiales</taxon>
        <taxon>Marchantiaceae</taxon>
        <taxon>Marchantia</taxon>
    </lineage>
</organism>
<feature type="coiled-coil region" evidence="1">
    <location>
        <begin position="187"/>
        <end position="214"/>
    </location>
</feature>
<dbReference type="OrthoDB" id="1045822at2759"/>
<dbReference type="CDD" id="cd21037">
    <property type="entry name" value="MLKL_NTD"/>
    <property type="match status" value="1"/>
</dbReference>
<proteinExistence type="predicted"/>
<dbReference type="Proteomes" id="UP000244005">
    <property type="component" value="Unassembled WGS sequence"/>
</dbReference>
<dbReference type="InterPro" id="IPR045766">
    <property type="entry name" value="MCAfunc"/>
</dbReference>
<dbReference type="GO" id="GO:0007166">
    <property type="term" value="P:cell surface receptor signaling pathway"/>
    <property type="evidence" value="ECO:0007669"/>
    <property type="project" value="InterPro"/>
</dbReference>
<dbReference type="Pfam" id="PF04749">
    <property type="entry name" value="PLAC8"/>
    <property type="match status" value="1"/>
</dbReference>
<dbReference type="NCBIfam" id="TIGR01571">
    <property type="entry name" value="A_thal_Cys_rich"/>
    <property type="match status" value="1"/>
</dbReference>
<accession>A0A2R6W7G4</accession>
<dbReference type="AlphaFoldDB" id="A0A2R6W7G4"/>
<dbReference type="PANTHER" id="PTHR46604:SF3">
    <property type="entry name" value="PROTEIN MID1-COMPLEMENTING ACTIVITY 1"/>
    <property type="match status" value="1"/>
</dbReference>
<evidence type="ECO:0000259" key="3">
    <source>
        <dbReference type="Pfam" id="PF19584"/>
    </source>
</evidence>
<dbReference type="InterPro" id="IPR036537">
    <property type="entry name" value="Adaptor_Cbl_N_dom_sf"/>
</dbReference>
<evidence type="ECO:0000256" key="2">
    <source>
        <dbReference type="SAM" id="MobiDB-lite"/>
    </source>
</evidence>
<keyword evidence="1" id="KW-0175">Coiled coil</keyword>
<feature type="domain" description="MCAfunc" evidence="3">
    <location>
        <begin position="21"/>
        <end position="163"/>
    </location>
</feature>
<dbReference type="InterPro" id="IPR059179">
    <property type="entry name" value="MLKL-like_MCAfunc"/>
</dbReference>
<feature type="compositionally biased region" description="Basic residues" evidence="2">
    <location>
        <begin position="282"/>
        <end position="295"/>
    </location>
</feature>
<evidence type="ECO:0000256" key="1">
    <source>
        <dbReference type="SAM" id="Coils"/>
    </source>
</evidence>